<reference evidence="2 3" key="1">
    <citation type="submission" date="2019-06" db="EMBL/GenBank/DDBJ databases">
        <title>Draft genomes of female and male turbot (Scophthalmus maximus).</title>
        <authorList>
            <person name="Xu H."/>
            <person name="Xu X.-W."/>
            <person name="Shao C."/>
            <person name="Chen S."/>
        </authorList>
    </citation>
    <scope>NUCLEOTIDE SEQUENCE [LARGE SCALE GENOMIC DNA]</scope>
    <source>
        <strain evidence="2">Ysfricsl-2016a</strain>
        <tissue evidence="2">Blood</tissue>
    </source>
</reference>
<keyword evidence="1" id="KW-0472">Membrane</keyword>
<evidence type="ECO:0000313" key="3">
    <source>
        <dbReference type="Proteomes" id="UP000438429"/>
    </source>
</evidence>
<accession>A0A6A4TGG5</accession>
<proteinExistence type="predicted"/>
<comment type="caution">
    <text evidence="2">The sequence shown here is derived from an EMBL/GenBank/DDBJ whole genome shotgun (WGS) entry which is preliminary data.</text>
</comment>
<gene>
    <name evidence="2" type="ORF">F2P81_004197</name>
</gene>
<name>A0A6A4TGG5_SCOMX</name>
<dbReference type="Proteomes" id="UP000438429">
    <property type="component" value="Unassembled WGS sequence"/>
</dbReference>
<dbReference type="EMBL" id="VEVO01000004">
    <property type="protein sequence ID" value="KAF0042860.1"/>
    <property type="molecule type" value="Genomic_DNA"/>
</dbReference>
<sequence length="150" mass="16707">MRCDWNRPVKLDPVDLSQRPCRSVCQRSPAATMLALGFALLSVAWRSGDCACHLHRLVEVEVVVALNQTTLSAMLLTANYYAVFGRSSSRSRAVVMAALIYAATEITCPYANISFRHDGGDYLQWLQFARQSLERRRRSSHVSSAAAMLV</sequence>
<keyword evidence="1" id="KW-0812">Transmembrane</keyword>
<keyword evidence="1" id="KW-1133">Transmembrane helix</keyword>
<evidence type="ECO:0000313" key="2">
    <source>
        <dbReference type="EMBL" id="KAF0042860.1"/>
    </source>
</evidence>
<organism evidence="2 3">
    <name type="scientific">Scophthalmus maximus</name>
    <name type="common">Turbot</name>
    <name type="synonym">Psetta maxima</name>
    <dbReference type="NCBI Taxonomy" id="52904"/>
    <lineage>
        <taxon>Eukaryota</taxon>
        <taxon>Metazoa</taxon>
        <taxon>Chordata</taxon>
        <taxon>Craniata</taxon>
        <taxon>Vertebrata</taxon>
        <taxon>Euteleostomi</taxon>
        <taxon>Actinopterygii</taxon>
        <taxon>Neopterygii</taxon>
        <taxon>Teleostei</taxon>
        <taxon>Neoteleostei</taxon>
        <taxon>Acanthomorphata</taxon>
        <taxon>Carangaria</taxon>
        <taxon>Pleuronectiformes</taxon>
        <taxon>Pleuronectoidei</taxon>
        <taxon>Scophthalmidae</taxon>
        <taxon>Scophthalmus</taxon>
    </lineage>
</organism>
<feature type="transmembrane region" description="Helical" evidence="1">
    <location>
        <begin position="28"/>
        <end position="45"/>
    </location>
</feature>
<feature type="transmembrane region" description="Helical" evidence="1">
    <location>
        <begin position="65"/>
        <end position="83"/>
    </location>
</feature>
<protein>
    <submittedName>
        <fullName evidence="2">Uncharacterized protein</fullName>
    </submittedName>
</protein>
<dbReference type="AlphaFoldDB" id="A0A6A4TGG5"/>
<evidence type="ECO:0000256" key="1">
    <source>
        <dbReference type="SAM" id="Phobius"/>
    </source>
</evidence>